<dbReference type="InterPro" id="IPR036249">
    <property type="entry name" value="Thioredoxin-like_sf"/>
</dbReference>
<keyword evidence="4" id="KW-0274">FAD</keyword>
<organism evidence="9 10">
    <name type="scientific">Roseomonas haemaphysalidis</name>
    <dbReference type="NCBI Taxonomy" id="2768162"/>
    <lineage>
        <taxon>Bacteria</taxon>
        <taxon>Pseudomonadati</taxon>
        <taxon>Pseudomonadota</taxon>
        <taxon>Alphaproteobacteria</taxon>
        <taxon>Acetobacterales</taxon>
        <taxon>Roseomonadaceae</taxon>
        <taxon>Roseomonas</taxon>
    </lineage>
</organism>
<dbReference type="InterPro" id="IPR036188">
    <property type="entry name" value="FAD/NAD-bd_sf"/>
</dbReference>
<keyword evidence="10" id="KW-1185">Reference proteome</keyword>
<dbReference type="NCBIfam" id="NF006144">
    <property type="entry name" value="PRK08294.1"/>
    <property type="match status" value="1"/>
</dbReference>
<feature type="region of interest" description="Disordered" evidence="6">
    <location>
        <begin position="1"/>
        <end position="23"/>
    </location>
</feature>
<keyword evidence="5" id="KW-0560">Oxidoreductase</keyword>
<dbReference type="PRINTS" id="PR00420">
    <property type="entry name" value="RNGMNOXGNASE"/>
</dbReference>
<dbReference type="GO" id="GO:0004497">
    <property type="term" value="F:monooxygenase activity"/>
    <property type="evidence" value="ECO:0007669"/>
    <property type="project" value="UniProtKB-KW"/>
</dbReference>
<protein>
    <submittedName>
        <fullName evidence="9">FAD-dependent monooxygenase</fullName>
    </submittedName>
</protein>
<evidence type="ECO:0000256" key="4">
    <source>
        <dbReference type="ARBA" id="ARBA00022827"/>
    </source>
</evidence>
<dbReference type="CDD" id="cd02979">
    <property type="entry name" value="PHOX_C"/>
    <property type="match status" value="1"/>
</dbReference>
<dbReference type="InterPro" id="IPR050641">
    <property type="entry name" value="RIFMO-like"/>
</dbReference>
<dbReference type="InterPro" id="IPR012941">
    <property type="entry name" value="Phe_hydrox_C_dim_dom"/>
</dbReference>
<evidence type="ECO:0000256" key="2">
    <source>
        <dbReference type="ARBA" id="ARBA00007801"/>
    </source>
</evidence>
<dbReference type="Proteomes" id="UP001518989">
    <property type="component" value="Unassembled WGS sequence"/>
</dbReference>
<dbReference type="Pfam" id="PF01494">
    <property type="entry name" value="FAD_binding_3"/>
    <property type="match status" value="1"/>
</dbReference>
<dbReference type="Gene3D" id="3.50.50.60">
    <property type="entry name" value="FAD/NAD(P)-binding domain"/>
    <property type="match status" value="1"/>
</dbReference>
<feature type="compositionally biased region" description="Basic and acidic residues" evidence="6">
    <location>
        <begin position="1"/>
        <end position="15"/>
    </location>
</feature>
<dbReference type="RefSeq" id="WP_207419528.1">
    <property type="nucleotide sequence ID" value="NZ_CP061177.1"/>
</dbReference>
<name>A0ABS3KV55_9PROT</name>
<keyword evidence="9" id="KW-0503">Monooxygenase</keyword>
<reference evidence="9 10" key="1">
    <citation type="submission" date="2020-09" db="EMBL/GenBank/DDBJ databases">
        <title>Roseomonas.</title>
        <authorList>
            <person name="Zhu W."/>
        </authorList>
    </citation>
    <scope>NUCLEOTIDE SEQUENCE [LARGE SCALE GENOMIC DNA]</scope>
    <source>
        <strain evidence="9 10">573</strain>
    </source>
</reference>
<feature type="region of interest" description="Disordered" evidence="6">
    <location>
        <begin position="619"/>
        <end position="640"/>
    </location>
</feature>
<accession>A0ABS3KV55</accession>
<evidence type="ECO:0000313" key="10">
    <source>
        <dbReference type="Proteomes" id="UP001518989"/>
    </source>
</evidence>
<sequence>MQFHLDGFRPGDPEQPRALPPATPPAEVDVLVVGSGPAGLTLAAQLAAFPGITTRIVERREGPLQLGQADGIACRTMEMFNAFGFAERVLREAYWVNETVFWKPGDSGAIRRSGRIQDTEDGLSEFPHVILNQARVHDFFLDRMRRAPQPLEPDYGRQFLGLEVGTGSHPVAVRLAGPGGVEETVRARFVVGCDGARSAVRQALGATLEGDSANQAWGVMDVLAQSDFPDLRLKAVIHSAAQGNMLIIPREGGYLVRLYIELDKLAPDERVASRNIGVDHLIAAAQRILAPYTLQVREVAWWSVYEIGQRLCARFDDGAAVPRVFIAGDACHTHSPKAGQGMNVSMQDAFNLGWKLAAVLRGQSPPALLETYSFERHAVAEELIAFDRKLARMFSAPVRRPGDPDGVGVDPAEFQAYFQQQGRFTAGTAMRYAPSLITGPDTHQGLATGFPIGMRLHSAPVTRLADAKPVHLGHVAEADGRWRLLLFADACGARLVSLCRSLAEDPASPLLRHTPPGADGDAVIDTRAVLQQPHRALELHDLPPLLRPAKGRLGLTDYEKAFCPALAPLPDIFDLRGIDRDQGCMVLVRPDQHVAHVLPLDDHAGLAAFLGRVLLPAPQKQHEEPPMPDPRPAAAMASPA</sequence>
<gene>
    <name evidence="9" type="ORF">IAI61_20160</name>
</gene>
<dbReference type="PANTHER" id="PTHR43004:SF19">
    <property type="entry name" value="BINDING MONOOXYGENASE, PUTATIVE (JCVI)-RELATED"/>
    <property type="match status" value="1"/>
</dbReference>
<evidence type="ECO:0000256" key="3">
    <source>
        <dbReference type="ARBA" id="ARBA00022630"/>
    </source>
</evidence>
<dbReference type="PANTHER" id="PTHR43004">
    <property type="entry name" value="TRK SYSTEM POTASSIUM UPTAKE PROTEIN"/>
    <property type="match status" value="1"/>
</dbReference>
<feature type="domain" description="Phenol hydroxylase-like C-terminal dimerisation" evidence="8">
    <location>
        <begin position="431"/>
        <end position="616"/>
    </location>
</feature>
<keyword evidence="3" id="KW-0285">Flavoprotein</keyword>
<dbReference type="EMBL" id="JACTNG010000014">
    <property type="protein sequence ID" value="MBO1081352.1"/>
    <property type="molecule type" value="Genomic_DNA"/>
</dbReference>
<dbReference type="SUPFAM" id="SSF51905">
    <property type="entry name" value="FAD/NAD(P)-binding domain"/>
    <property type="match status" value="1"/>
</dbReference>
<dbReference type="Gene3D" id="3.40.30.20">
    <property type="match status" value="1"/>
</dbReference>
<comment type="similarity">
    <text evidence="2">Belongs to the PheA/TfdB FAD monooxygenase family.</text>
</comment>
<dbReference type="InterPro" id="IPR002938">
    <property type="entry name" value="FAD-bd"/>
</dbReference>
<evidence type="ECO:0000259" key="7">
    <source>
        <dbReference type="Pfam" id="PF01494"/>
    </source>
</evidence>
<comment type="caution">
    <text evidence="9">The sequence shown here is derived from an EMBL/GenBank/DDBJ whole genome shotgun (WGS) entry which is preliminary data.</text>
</comment>
<comment type="cofactor">
    <cofactor evidence="1">
        <name>FAD</name>
        <dbReference type="ChEBI" id="CHEBI:57692"/>
    </cofactor>
</comment>
<evidence type="ECO:0000256" key="1">
    <source>
        <dbReference type="ARBA" id="ARBA00001974"/>
    </source>
</evidence>
<dbReference type="SUPFAM" id="SSF52833">
    <property type="entry name" value="Thioredoxin-like"/>
    <property type="match status" value="1"/>
</dbReference>
<dbReference type="InterPro" id="IPR038220">
    <property type="entry name" value="PHOX_C_sf"/>
</dbReference>
<dbReference type="SUPFAM" id="SSF54373">
    <property type="entry name" value="FAD-linked reductases, C-terminal domain"/>
    <property type="match status" value="1"/>
</dbReference>
<dbReference type="Pfam" id="PF07976">
    <property type="entry name" value="Phe_hydrox_dim"/>
    <property type="match status" value="1"/>
</dbReference>
<evidence type="ECO:0000259" key="8">
    <source>
        <dbReference type="Pfam" id="PF07976"/>
    </source>
</evidence>
<proteinExistence type="inferred from homology"/>
<evidence type="ECO:0000256" key="6">
    <source>
        <dbReference type="SAM" id="MobiDB-lite"/>
    </source>
</evidence>
<feature type="domain" description="FAD-binding" evidence="7">
    <location>
        <begin position="27"/>
        <end position="386"/>
    </location>
</feature>
<evidence type="ECO:0000256" key="5">
    <source>
        <dbReference type="ARBA" id="ARBA00023002"/>
    </source>
</evidence>
<evidence type="ECO:0000313" key="9">
    <source>
        <dbReference type="EMBL" id="MBO1081352.1"/>
    </source>
</evidence>
<dbReference type="Gene3D" id="3.30.9.10">
    <property type="entry name" value="D-Amino Acid Oxidase, subunit A, domain 2"/>
    <property type="match status" value="1"/>
</dbReference>